<accession>A0A4Y9RQG1</accession>
<evidence type="ECO:0000259" key="1">
    <source>
        <dbReference type="Pfam" id="PF07978"/>
    </source>
</evidence>
<dbReference type="Gene3D" id="3.30.70.100">
    <property type="match status" value="1"/>
</dbReference>
<dbReference type="AlphaFoldDB" id="A0A4Y9RQG1"/>
<evidence type="ECO:0000313" key="2">
    <source>
        <dbReference type="EMBL" id="TFW11330.1"/>
    </source>
</evidence>
<name>A0A4Y9RQG1_9BURK</name>
<dbReference type="OrthoDB" id="9809695at2"/>
<keyword evidence="3" id="KW-1185">Reference proteome</keyword>
<dbReference type="EMBL" id="SPVF01000268">
    <property type="protein sequence ID" value="TFW11330.1"/>
    <property type="molecule type" value="Genomic_DNA"/>
</dbReference>
<comment type="caution">
    <text evidence="2">The sequence shown here is derived from an EMBL/GenBank/DDBJ whole genome shotgun (WGS) entry which is preliminary data.</text>
</comment>
<dbReference type="Pfam" id="PF07978">
    <property type="entry name" value="NIPSNAP"/>
    <property type="match status" value="1"/>
</dbReference>
<organism evidence="2 3">
    <name type="scientific">Zemynaea arenosa</name>
    <dbReference type="NCBI Taxonomy" id="2561931"/>
    <lineage>
        <taxon>Bacteria</taxon>
        <taxon>Pseudomonadati</taxon>
        <taxon>Pseudomonadota</taxon>
        <taxon>Betaproteobacteria</taxon>
        <taxon>Burkholderiales</taxon>
        <taxon>Oxalobacteraceae</taxon>
        <taxon>Telluria group</taxon>
        <taxon>Zemynaea</taxon>
    </lineage>
</organism>
<proteinExistence type="predicted"/>
<reference evidence="2 3" key="1">
    <citation type="submission" date="2019-03" db="EMBL/GenBank/DDBJ databases">
        <title>Draft Genome Sequence of Massilia arenosa sp. nov., a Novel Massilia Species Isolated from a Sandy-loam Maize Soil.</title>
        <authorList>
            <person name="Raths R."/>
            <person name="Peta V."/>
            <person name="Bucking H."/>
        </authorList>
    </citation>
    <scope>NUCLEOTIDE SEQUENCE [LARGE SCALE GENOMIC DNA]</scope>
    <source>
        <strain evidence="2 3">MC02</strain>
    </source>
</reference>
<feature type="domain" description="NIPSNAP" evidence="1">
    <location>
        <begin position="9"/>
        <end position="96"/>
    </location>
</feature>
<dbReference type="SUPFAM" id="SSF54909">
    <property type="entry name" value="Dimeric alpha+beta barrel"/>
    <property type="match status" value="1"/>
</dbReference>
<dbReference type="Proteomes" id="UP000298438">
    <property type="component" value="Unassembled WGS sequence"/>
</dbReference>
<dbReference type="RefSeq" id="WP_135209409.1">
    <property type="nucleotide sequence ID" value="NZ_SPVF01000268.1"/>
</dbReference>
<sequence>MNTEYNVIELRRYTIQPGRRATFGRYFETYFPEAFQQLGAIAYGHFYEREQPDRFTWLRGYQDMEHRLAVNRAFYYGPVWAEHKSAVNSLIANSDDVLLLRPIDPGHGLPLLRAVDPVSEPEGAGGIVVAQIFKVCDDRLDSFLQRAEIGFAGYRGPGLIELGVLATLDVPNNFPQHPVRTDGTYVVWFGALQDEDALACFRPALDIVADGLARTGLLDGPTETVILDPSVRSRLRWQRPVTQLARAA</sequence>
<evidence type="ECO:0000313" key="3">
    <source>
        <dbReference type="Proteomes" id="UP000298438"/>
    </source>
</evidence>
<dbReference type="InterPro" id="IPR012577">
    <property type="entry name" value="NIPSNAP"/>
</dbReference>
<gene>
    <name evidence="2" type="ORF">E4L96_22235</name>
</gene>
<protein>
    <submittedName>
        <fullName evidence="2">NIPSNAP family protein</fullName>
    </submittedName>
</protein>
<dbReference type="InterPro" id="IPR011008">
    <property type="entry name" value="Dimeric_a/b-barrel"/>
</dbReference>